<accession>S3CM60</accession>
<dbReference type="AlphaFoldDB" id="S3CM60"/>
<organism evidence="1 2">
    <name type="scientific">Glarea lozoyensis (strain ATCC 20868 / MF5171)</name>
    <dbReference type="NCBI Taxonomy" id="1116229"/>
    <lineage>
        <taxon>Eukaryota</taxon>
        <taxon>Fungi</taxon>
        <taxon>Dikarya</taxon>
        <taxon>Ascomycota</taxon>
        <taxon>Pezizomycotina</taxon>
        <taxon>Leotiomycetes</taxon>
        <taxon>Helotiales</taxon>
        <taxon>Helotiaceae</taxon>
        <taxon>Glarea</taxon>
    </lineage>
</organism>
<dbReference type="HOGENOM" id="CLU_095741_4_1_1"/>
<dbReference type="GeneID" id="19461244"/>
<dbReference type="EMBL" id="KE145371">
    <property type="protein sequence ID" value="EPE26274.1"/>
    <property type="molecule type" value="Genomic_DNA"/>
</dbReference>
<evidence type="ECO:0000313" key="2">
    <source>
        <dbReference type="Proteomes" id="UP000016922"/>
    </source>
</evidence>
<dbReference type="Proteomes" id="UP000016922">
    <property type="component" value="Unassembled WGS sequence"/>
</dbReference>
<evidence type="ECO:0000313" key="1">
    <source>
        <dbReference type="EMBL" id="EPE26274.1"/>
    </source>
</evidence>
<proteinExistence type="predicted"/>
<protein>
    <submittedName>
        <fullName evidence="1">Uncharacterized protein</fullName>
    </submittedName>
</protein>
<dbReference type="eggNOG" id="ENOG502SFE5">
    <property type="taxonomic scope" value="Eukaryota"/>
</dbReference>
<dbReference type="RefSeq" id="XP_008087593.1">
    <property type="nucleotide sequence ID" value="XM_008089402.1"/>
</dbReference>
<dbReference type="KEGG" id="glz:GLAREA_02186"/>
<reference evidence="1 2" key="1">
    <citation type="journal article" date="2013" name="BMC Genomics">
        <title>Genomics-driven discovery of the pneumocandin biosynthetic gene cluster in the fungus Glarea lozoyensis.</title>
        <authorList>
            <person name="Chen L."/>
            <person name="Yue Q."/>
            <person name="Zhang X."/>
            <person name="Xiang M."/>
            <person name="Wang C."/>
            <person name="Li S."/>
            <person name="Che Y."/>
            <person name="Ortiz-Lopez F.J."/>
            <person name="Bills G.F."/>
            <person name="Liu X."/>
            <person name="An Z."/>
        </authorList>
    </citation>
    <scope>NUCLEOTIDE SEQUENCE [LARGE SCALE GENOMIC DNA]</scope>
    <source>
        <strain evidence="2">ATCC 20868 / MF5171</strain>
    </source>
</reference>
<sequence>MNSNGSLPDQPYHHFDPNGLYILITGQGLFSPHWGLYLHKEGREGQKFQIANVDGPWRHAGGPTKSVVTSKNLSVALKVATIQPEKHETVSKCAFDLPLIDYQMFGNIDCRTWVQQVLYDLNADRIINLPEKEIKRIPGEEVKALLAEAKREDTCIVTESRFYRE</sequence>
<dbReference type="OrthoDB" id="3016366at2759"/>
<name>S3CM60_GLAL2</name>
<gene>
    <name evidence="1" type="ORF">GLAREA_02186</name>
</gene>
<keyword evidence="2" id="KW-1185">Reference proteome</keyword>